<keyword evidence="3" id="KW-1185">Reference proteome</keyword>
<evidence type="ECO:0000313" key="3">
    <source>
        <dbReference type="Proteomes" id="UP000050525"/>
    </source>
</evidence>
<feature type="region of interest" description="Disordered" evidence="1">
    <location>
        <begin position="25"/>
        <end position="44"/>
    </location>
</feature>
<comment type="caution">
    <text evidence="2">The sequence shown here is derived from an EMBL/GenBank/DDBJ whole genome shotgun (WGS) entry which is preliminary data.</text>
</comment>
<protein>
    <submittedName>
        <fullName evidence="2">Uncharacterized protein</fullName>
    </submittedName>
</protein>
<proteinExistence type="predicted"/>
<dbReference type="EMBL" id="AKHW03006358">
    <property type="protein sequence ID" value="KYO20649.1"/>
    <property type="molecule type" value="Genomic_DNA"/>
</dbReference>
<sequence>MAAPEIGVESCRKLKFWKRLQSRRRVHKSQSARGDKQRHVPGRVKGTLSQPGFEAIPLLCEFELLQAVKDIGPKYLTSWGKTRIPWSWSKRATTEILLLLL</sequence>
<organism evidence="2 3">
    <name type="scientific">Alligator mississippiensis</name>
    <name type="common">American alligator</name>
    <dbReference type="NCBI Taxonomy" id="8496"/>
    <lineage>
        <taxon>Eukaryota</taxon>
        <taxon>Metazoa</taxon>
        <taxon>Chordata</taxon>
        <taxon>Craniata</taxon>
        <taxon>Vertebrata</taxon>
        <taxon>Euteleostomi</taxon>
        <taxon>Archelosauria</taxon>
        <taxon>Archosauria</taxon>
        <taxon>Crocodylia</taxon>
        <taxon>Alligatoridae</taxon>
        <taxon>Alligatorinae</taxon>
        <taxon>Alligator</taxon>
    </lineage>
</organism>
<dbReference type="Proteomes" id="UP000050525">
    <property type="component" value="Unassembled WGS sequence"/>
</dbReference>
<evidence type="ECO:0000313" key="2">
    <source>
        <dbReference type="EMBL" id="KYO20649.1"/>
    </source>
</evidence>
<name>A0A151M823_ALLMI</name>
<dbReference type="AlphaFoldDB" id="A0A151M823"/>
<accession>A0A151M823</accession>
<gene>
    <name evidence="2" type="ORF">Y1Q_0012540</name>
</gene>
<evidence type="ECO:0000256" key="1">
    <source>
        <dbReference type="SAM" id="MobiDB-lite"/>
    </source>
</evidence>
<reference evidence="2 3" key="1">
    <citation type="journal article" date="2012" name="Genome Biol.">
        <title>Sequencing three crocodilian genomes to illuminate the evolution of archosaurs and amniotes.</title>
        <authorList>
            <person name="St John J.A."/>
            <person name="Braun E.L."/>
            <person name="Isberg S.R."/>
            <person name="Miles L.G."/>
            <person name="Chong A.Y."/>
            <person name="Gongora J."/>
            <person name="Dalzell P."/>
            <person name="Moran C."/>
            <person name="Bed'hom B."/>
            <person name="Abzhanov A."/>
            <person name="Burgess S.C."/>
            <person name="Cooksey A.M."/>
            <person name="Castoe T.A."/>
            <person name="Crawford N.G."/>
            <person name="Densmore L.D."/>
            <person name="Drew J.C."/>
            <person name="Edwards S.V."/>
            <person name="Faircloth B.C."/>
            <person name="Fujita M.K."/>
            <person name="Greenwold M.J."/>
            <person name="Hoffmann F.G."/>
            <person name="Howard J.M."/>
            <person name="Iguchi T."/>
            <person name="Janes D.E."/>
            <person name="Khan S.Y."/>
            <person name="Kohno S."/>
            <person name="de Koning A.J."/>
            <person name="Lance S.L."/>
            <person name="McCarthy F.M."/>
            <person name="McCormack J.E."/>
            <person name="Merchant M.E."/>
            <person name="Peterson D.G."/>
            <person name="Pollock D.D."/>
            <person name="Pourmand N."/>
            <person name="Raney B.J."/>
            <person name="Roessler K.A."/>
            <person name="Sanford J.R."/>
            <person name="Sawyer R.H."/>
            <person name="Schmidt C.J."/>
            <person name="Triplett E.W."/>
            <person name="Tuberville T.D."/>
            <person name="Venegas-Anaya M."/>
            <person name="Howard J.T."/>
            <person name="Jarvis E.D."/>
            <person name="Guillette L.J.Jr."/>
            <person name="Glenn T.C."/>
            <person name="Green R.E."/>
            <person name="Ray D.A."/>
        </authorList>
    </citation>
    <scope>NUCLEOTIDE SEQUENCE [LARGE SCALE GENOMIC DNA]</scope>
    <source>
        <strain evidence="2">KSC_2009_1</strain>
    </source>
</reference>